<dbReference type="GO" id="GO:0015940">
    <property type="term" value="P:pantothenate biosynthetic process"/>
    <property type="evidence" value="ECO:0007669"/>
    <property type="project" value="UniProtKB-UniRule"/>
</dbReference>
<dbReference type="SUPFAM" id="SSF52374">
    <property type="entry name" value="Nucleotidylyl transferase"/>
    <property type="match status" value="1"/>
</dbReference>
<dbReference type="RefSeq" id="WP_133868676.1">
    <property type="nucleotide sequence ID" value="NZ_SOAU01000001.1"/>
</dbReference>
<reference evidence="16 17" key="1">
    <citation type="submission" date="2019-03" db="EMBL/GenBank/DDBJ databases">
        <title>Sequencing the genomes of 1000 actinobacteria strains.</title>
        <authorList>
            <person name="Klenk H.-P."/>
        </authorList>
    </citation>
    <scope>NUCLEOTIDE SEQUENCE [LARGE SCALE GENOMIC DNA]</scope>
    <source>
        <strain evidence="16 17">DSM 18936</strain>
    </source>
</reference>
<evidence type="ECO:0000256" key="11">
    <source>
        <dbReference type="ARBA" id="ARBA00032806"/>
    </source>
</evidence>
<comment type="caution">
    <text evidence="16">The sequence shown here is derived from an EMBL/GenBank/DDBJ whole genome shotgun (WGS) entry which is preliminary data.</text>
</comment>
<dbReference type="Gene3D" id="3.40.50.620">
    <property type="entry name" value="HUPs"/>
    <property type="match status" value="1"/>
</dbReference>
<dbReference type="InterPro" id="IPR003721">
    <property type="entry name" value="Pantoate_ligase"/>
</dbReference>
<evidence type="ECO:0000256" key="14">
    <source>
        <dbReference type="ARBA" id="ARBA00077433"/>
    </source>
</evidence>
<proteinExistence type="inferred from homology"/>
<evidence type="ECO:0000256" key="5">
    <source>
        <dbReference type="ARBA" id="ARBA00014155"/>
    </source>
</evidence>
<feature type="active site" description="Proton donor" evidence="15">
    <location>
        <position position="37"/>
    </location>
</feature>
<feature type="binding site" evidence="15">
    <location>
        <position position="61"/>
    </location>
    <ligand>
        <name>beta-alanine</name>
        <dbReference type="ChEBI" id="CHEBI:57966"/>
    </ligand>
</feature>
<keyword evidence="7 15" id="KW-0436">Ligase</keyword>
<keyword evidence="10 15" id="KW-0067">ATP-binding</keyword>
<dbReference type="FunFam" id="3.30.1300.10:FF:000001">
    <property type="entry name" value="Pantothenate synthetase"/>
    <property type="match status" value="1"/>
</dbReference>
<evidence type="ECO:0000256" key="9">
    <source>
        <dbReference type="ARBA" id="ARBA00022741"/>
    </source>
</evidence>
<keyword evidence="9 15" id="KW-0547">Nucleotide-binding</keyword>
<dbReference type="UniPathway" id="UPA00028">
    <property type="reaction ID" value="UER00005"/>
</dbReference>
<feature type="binding site" evidence="15">
    <location>
        <position position="176"/>
    </location>
    <ligand>
        <name>ATP</name>
        <dbReference type="ChEBI" id="CHEBI:30616"/>
    </ligand>
</feature>
<dbReference type="GO" id="GO:0005524">
    <property type="term" value="F:ATP binding"/>
    <property type="evidence" value="ECO:0007669"/>
    <property type="project" value="UniProtKB-KW"/>
</dbReference>
<feature type="binding site" evidence="15">
    <location>
        <position position="61"/>
    </location>
    <ligand>
        <name>(R)-pantoate</name>
        <dbReference type="ChEBI" id="CHEBI:15980"/>
    </ligand>
</feature>
<evidence type="ECO:0000256" key="8">
    <source>
        <dbReference type="ARBA" id="ARBA00022655"/>
    </source>
</evidence>
<evidence type="ECO:0000313" key="17">
    <source>
        <dbReference type="Proteomes" id="UP000294558"/>
    </source>
</evidence>
<comment type="similarity">
    <text evidence="3 15">Belongs to the pantothenate synthetase family.</text>
</comment>
<dbReference type="AlphaFoldDB" id="A0A4R7I1C8"/>
<dbReference type="InterPro" id="IPR014729">
    <property type="entry name" value="Rossmann-like_a/b/a_fold"/>
</dbReference>
<evidence type="ECO:0000256" key="3">
    <source>
        <dbReference type="ARBA" id="ARBA00009256"/>
    </source>
</evidence>
<keyword evidence="17" id="KW-1185">Reference proteome</keyword>
<evidence type="ECO:0000256" key="12">
    <source>
        <dbReference type="ARBA" id="ARBA00048258"/>
    </source>
</evidence>
<comment type="pathway">
    <text evidence="2 15">Cofactor biosynthesis; (R)-pantothenate biosynthesis; (R)-pantothenate from (R)-pantoate and beta-alanine: step 1/1.</text>
</comment>
<gene>
    <name evidence="15" type="primary">panC</name>
    <name evidence="16" type="ORF">BDK89_1867</name>
</gene>
<keyword evidence="6 15" id="KW-0963">Cytoplasm</keyword>
<dbReference type="Gene3D" id="3.30.1300.10">
    <property type="entry name" value="Pantoate-beta-alanine ligase, C-terminal domain"/>
    <property type="match status" value="1"/>
</dbReference>
<evidence type="ECO:0000256" key="7">
    <source>
        <dbReference type="ARBA" id="ARBA00022598"/>
    </source>
</evidence>
<name>A0A4R7I1C8_9ACTN</name>
<dbReference type="GO" id="GO:0005829">
    <property type="term" value="C:cytosol"/>
    <property type="evidence" value="ECO:0007669"/>
    <property type="project" value="TreeGrafter"/>
</dbReference>
<evidence type="ECO:0000256" key="1">
    <source>
        <dbReference type="ARBA" id="ARBA00004496"/>
    </source>
</evidence>
<feature type="binding site" evidence="15">
    <location>
        <position position="153"/>
    </location>
    <ligand>
        <name>(R)-pantoate</name>
        <dbReference type="ChEBI" id="CHEBI:15980"/>
    </ligand>
</feature>
<comment type="subcellular location">
    <subcellularLocation>
        <location evidence="1 15">Cytoplasm</location>
    </subcellularLocation>
</comment>
<dbReference type="Proteomes" id="UP000294558">
    <property type="component" value="Unassembled WGS sequence"/>
</dbReference>
<comment type="subunit">
    <text evidence="15">Homodimer.</text>
</comment>
<dbReference type="FunFam" id="3.40.50.620:FF:000114">
    <property type="entry name" value="Pantothenate synthetase"/>
    <property type="match status" value="1"/>
</dbReference>
<dbReference type="GO" id="GO:0004592">
    <property type="term" value="F:pantoate-beta-alanine ligase activity"/>
    <property type="evidence" value="ECO:0007669"/>
    <property type="project" value="UniProtKB-UniRule"/>
</dbReference>
<evidence type="ECO:0000256" key="4">
    <source>
        <dbReference type="ARBA" id="ARBA00012219"/>
    </source>
</evidence>
<dbReference type="CDD" id="cd00560">
    <property type="entry name" value="PanC"/>
    <property type="match status" value="1"/>
</dbReference>
<comment type="miscellaneous">
    <text evidence="15">The reaction proceeds by a bi uni uni bi ping pong mechanism.</text>
</comment>
<protein>
    <recommendedName>
        <fullName evidence="5 15">Pantothenate synthetase</fullName>
        <shortName evidence="15">PS</shortName>
        <ecNumber evidence="4 15">6.3.2.1</ecNumber>
    </recommendedName>
    <alternativeName>
        <fullName evidence="14 15">Pantoate--beta-alanine ligase</fullName>
    </alternativeName>
    <alternativeName>
        <fullName evidence="11 15">Pantoate-activating enzyme</fullName>
    </alternativeName>
</protein>
<accession>A0A4R7I1C8</accession>
<dbReference type="EMBL" id="SOAU01000001">
    <property type="protein sequence ID" value="TDT16283.1"/>
    <property type="molecule type" value="Genomic_DNA"/>
</dbReference>
<dbReference type="Pfam" id="PF02569">
    <property type="entry name" value="Pantoate_ligase"/>
    <property type="match status" value="1"/>
</dbReference>
<dbReference type="OrthoDB" id="9773087at2"/>
<feature type="binding site" evidence="15">
    <location>
        <begin position="184"/>
        <end position="187"/>
    </location>
    <ligand>
        <name>ATP</name>
        <dbReference type="ChEBI" id="CHEBI:30616"/>
    </ligand>
</feature>
<dbReference type="NCBIfam" id="TIGR00125">
    <property type="entry name" value="cyt_tran_rel"/>
    <property type="match status" value="1"/>
</dbReference>
<evidence type="ECO:0000256" key="10">
    <source>
        <dbReference type="ARBA" id="ARBA00022840"/>
    </source>
</evidence>
<dbReference type="NCBIfam" id="TIGR00018">
    <property type="entry name" value="panC"/>
    <property type="match status" value="1"/>
</dbReference>
<keyword evidence="8 15" id="KW-0566">Pantothenate biosynthesis</keyword>
<comment type="function">
    <text evidence="13 15">Catalyzes the condensation of pantoate with beta-alanine in an ATP-dependent reaction via a pantoyl-adenylate intermediate.</text>
</comment>
<dbReference type="PANTHER" id="PTHR21299">
    <property type="entry name" value="CYTIDYLATE KINASE/PANTOATE-BETA-ALANINE LIGASE"/>
    <property type="match status" value="1"/>
</dbReference>
<dbReference type="InterPro" id="IPR004821">
    <property type="entry name" value="Cyt_trans-like"/>
</dbReference>
<dbReference type="InterPro" id="IPR042176">
    <property type="entry name" value="Pantoate_ligase_C"/>
</dbReference>
<dbReference type="PANTHER" id="PTHR21299:SF1">
    <property type="entry name" value="PANTOATE--BETA-ALANINE LIGASE"/>
    <property type="match status" value="1"/>
</dbReference>
<dbReference type="EC" id="6.3.2.1" evidence="4 15"/>
<feature type="binding site" evidence="15">
    <location>
        <begin position="147"/>
        <end position="150"/>
    </location>
    <ligand>
        <name>ATP</name>
        <dbReference type="ChEBI" id="CHEBI:30616"/>
    </ligand>
</feature>
<sequence>MQLLTTPNEMRAWSRARRRDGRRIGVVPTMGALHAGHLELVRAAAERADDVVVTIFVNPLQFNQSADFDSYPRPIDDDVRQCEAAGVAAVYAPTASVMYPDGFQTHVEPGDLADRLEGPMRPGHFRGVTTVVTKLFGAVEPDVAMFGRKDFQQLAIITRMVADLDMGIEIVGVPIVREHDGLALSSRNVRLTDRDRSAALVLSRSLQSGRAAYERGDTDASSLIDLVRSSIEAEPRARLEYVELVDSATLRDVDRADDHSVLLTAAWFGDVRLIDNLPLEAG</sequence>
<evidence type="ECO:0000256" key="15">
    <source>
        <dbReference type="HAMAP-Rule" id="MF_00158"/>
    </source>
</evidence>
<evidence type="ECO:0000256" key="6">
    <source>
        <dbReference type="ARBA" id="ARBA00022490"/>
    </source>
</evidence>
<organism evidence="16 17">
    <name type="scientific">Ilumatobacter fluminis</name>
    <dbReference type="NCBI Taxonomy" id="467091"/>
    <lineage>
        <taxon>Bacteria</taxon>
        <taxon>Bacillati</taxon>
        <taxon>Actinomycetota</taxon>
        <taxon>Acidimicrobiia</taxon>
        <taxon>Acidimicrobiales</taxon>
        <taxon>Ilumatobacteraceae</taxon>
        <taxon>Ilumatobacter</taxon>
    </lineage>
</organism>
<evidence type="ECO:0000256" key="13">
    <source>
        <dbReference type="ARBA" id="ARBA00055042"/>
    </source>
</evidence>
<feature type="binding site" evidence="15">
    <location>
        <begin position="30"/>
        <end position="37"/>
    </location>
    <ligand>
        <name>ATP</name>
        <dbReference type="ChEBI" id="CHEBI:30616"/>
    </ligand>
</feature>
<comment type="catalytic activity">
    <reaction evidence="12 15">
        <text>(R)-pantoate + beta-alanine + ATP = (R)-pantothenate + AMP + diphosphate + H(+)</text>
        <dbReference type="Rhea" id="RHEA:10912"/>
        <dbReference type="ChEBI" id="CHEBI:15378"/>
        <dbReference type="ChEBI" id="CHEBI:15980"/>
        <dbReference type="ChEBI" id="CHEBI:29032"/>
        <dbReference type="ChEBI" id="CHEBI:30616"/>
        <dbReference type="ChEBI" id="CHEBI:33019"/>
        <dbReference type="ChEBI" id="CHEBI:57966"/>
        <dbReference type="ChEBI" id="CHEBI:456215"/>
        <dbReference type="EC" id="6.3.2.1"/>
    </reaction>
</comment>
<evidence type="ECO:0000256" key="2">
    <source>
        <dbReference type="ARBA" id="ARBA00004990"/>
    </source>
</evidence>
<evidence type="ECO:0000313" key="16">
    <source>
        <dbReference type="EMBL" id="TDT16283.1"/>
    </source>
</evidence>
<dbReference type="HAMAP" id="MF_00158">
    <property type="entry name" value="PanC"/>
    <property type="match status" value="1"/>
</dbReference>